<accession>A0AAW0AQN9</accession>
<evidence type="ECO:0000259" key="3">
    <source>
        <dbReference type="PROSITE" id="PS50158"/>
    </source>
</evidence>
<evidence type="ECO:0000256" key="1">
    <source>
        <dbReference type="PROSITE-ProRule" id="PRU00047"/>
    </source>
</evidence>
<dbReference type="InterPro" id="IPR001878">
    <property type="entry name" value="Znf_CCHC"/>
</dbReference>
<dbReference type="EMBL" id="JAWWNJ010000053">
    <property type="protein sequence ID" value="KAK7015691.1"/>
    <property type="molecule type" value="Genomic_DNA"/>
</dbReference>
<feature type="compositionally biased region" description="Polar residues" evidence="2">
    <location>
        <begin position="337"/>
        <end position="348"/>
    </location>
</feature>
<dbReference type="GO" id="GO:0003676">
    <property type="term" value="F:nucleic acid binding"/>
    <property type="evidence" value="ECO:0007669"/>
    <property type="project" value="InterPro"/>
</dbReference>
<evidence type="ECO:0000313" key="4">
    <source>
        <dbReference type="EMBL" id="KAK7015691.1"/>
    </source>
</evidence>
<evidence type="ECO:0000313" key="5">
    <source>
        <dbReference type="Proteomes" id="UP001362999"/>
    </source>
</evidence>
<feature type="region of interest" description="Disordered" evidence="2">
    <location>
        <begin position="306"/>
        <end position="348"/>
    </location>
</feature>
<gene>
    <name evidence="4" type="ORF">R3P38DRAFT_3204207</name>
</gene>
<sequence length="348" mass="38300">MARLSNSENVAKIQANASAESLRTSIISEIHKAQDHITNLIQSEPSKATYAQAVKNNVRGHITTCPDPDAARRLQITVKSSNIPSDRPLHIADPFGIALAFNKAIAETVEAKDSNIISPITARSARRLKSGDFTIVLHSQNDVDTIRNNSKEWLPRLAPGAWTSIPKFDVVINGVPTSFDPSSETDVRKIEENNTEIILPYSISRARWMRHPKANFGSIIAEFRDSQSANQAIDNGLSLDHSLLSAHKLTENLTQCYKCQQYGHIAKYCKNSECCALCAGNHATKSCPSTDYHSQFCCTNCSGNHSSFDRSGPARSAEREKIDSRPANSDPHFSPYLGSTTWSEGRCD</sequence>
<proteinExistence type="predicted"/>
<dbReference type="SMART" id="SM00343">
    <property type="entry name" value="ZnF_C2HC"/>
    <property type="match status" value="1"/>
</dbReference>
<dbReference type="GO" id="GO:0008270">
    <property type="term" value="F:zinc ion binding"/>
    <property type="evidence" value="ECO:0007669"/>
    <property type="project" value="UniProtKB-KW"/>
</dbReference>
<feature type="domain" description="CCHC-type" evidence="3">
    <location>
        <begin position="256"/>
        <end position="271"/>
    </location>
</feature>
<dbReference type="Proteomes" id="UP001362999">
    <property type="component" value="Unassembled WGS sequence"/>
</dbReference>
<comment type="caution">
    <text evidence="4">The sequence shown here is derived from an EMBL/GenBank/DDBJ whole genome shotgun (WGS) entry which is preliminary data.</text>
</comment>
<keyword evidence="5" id="KW-1185">Reference proteome</keyword>
<keyword evidence="1" id="KW-0862">Zinc</keyword>
<dbReference type="AlphaFoldDB" id="A0AAW0AQN9"/>
<name>A0AAW0AQN9_9AGAR</name>
<keyword evidence="1" id="KW-0863">Zinc-finger</keyword>
<protein>
    <recommendedName>
        <fullName evidence="3">CCHC-type domain-containing protein</fullName>
    </recommendedName>
</protein>
<keyword evidence="1" id="KW-0479">Metal-binding</keyword>
<reference evidence="4 5" key="1">
    <citation type="journal article" date="2024" name="J Genomics">
        <title>Draft genome sequencing and assembly of Favolaschia claudopus CIRM-BRFM 2984 isolated from oak limbs.</title>
        <authorList>
            <person name="Navarro D."/>
            <person name="Drula E."/>
            <person name="Chaduli D."/>
            <person name="Cazenave R."/>
            <person name="Ahrendt S."/>
            <person name="Wang J."/>
            <person name="Lipzen A."/>
            <person name="Daum C."/>
            <person name="Barry K."/>
            <person name="Grigoriev I.V."/>
            <person name="Favel A."/>
            <person name="Rosso M.N."/>
            <person name="Martin F."/>
        </authorList>
    </citation>
    <scope>NUCLEOTIDE SEQUENCE [LARGE SCALE GENOMIC DNA]</scope>
    <source>
        <strain evidence="4 5">CIRM-BRFM 2984</strain>
    </source>
</reference>
<evidence type="ECO:0000256" key="2">
    <source>
        <dbReference type="SAM" id="MobiDB-lite"/>
    </source>
</evidence>
<organism evidence="4 5">
    <name type="scientific">Favolaschia claudopus</name>
    <dbReference type="NCBI Taxonomy" id="2862362"/>
    <lineage>
        <taxon>Eukaryota</taxon>
        <taxon>Fungi</taxon>
        <taxon>Dikarya</taxon>
        <taxon>Basidiomycota</taxon>
        <taxon>Agaricomycotina</taxon>
        <taxon>Agaricomycetes</taxon>
        <taxon>Agaricomycetidae</taxon>
        <taxon>Agaricales</taxon>
        <taxon>Marasmiineae</taxon>
        <taxon>Mycenaceae</taxon>
        <taxon>Favolaschia</taxon>
    </lineage>
</organism>
<dbReference type="PROSITE" id="PS50158">
    <property type="entry name" value="ZF_CCHC"/>
    <property type="match status" value="1"/>
</dbReference>